<dbReference type="InterPro" id="IPR025724">
    <property type="entry name" value="GAG-pre-integrase_dom"/>
</dbReference>
<evidence type="ECO:0000259" key="2">
    <source>
        <dbReference type="Pfam" id="PF07727"/>
    </source>
</evidence>
<dbReference type="SUPFAM" id="SSF56672">
    <property type="entry name" value="DNA/RNA polymerases"/>
    <property type="match status" value="1"/>
</dbReference>
<reference evidence="5" key="1">
    <citation type="journal article" date="2022" name="Int. J. Mol. Sci.">
        <title>Draft Genome of Tanacetum Coccineum: Genomic Comparison of Closely Related Tanacetum-Family Plants.</title>
        <authorList>
            <person name="Yamashiro T."/>
            <person name="Shiraishi A."/>
            <person name="Nakayama K."/>
            <person name="Satake H."/>
        </authorList>
    </citation>
    <scope>NUCLEOTIDE SEQUENCE</scope>
</reference>
<protein>
    <submittedName>
        <fullName evidence="5">Retrovirus-related pol polyprotein from transposon TNT 1-94</fullName>
    </submittedName>
</protein>
<feature type="domain" description="GAG-pre-integrase" evidence="3">
    <location>
        <begin position="134"/>
        <end position="205"/>
    </location>
</feature>
<evidence type="ECO:0000313" key="6">
    <source>
        <dbReference type="Proteomes" id="UP001151760"/>
    </source>
</evidence>
<name>A0ABQ5BIZ4_9ASTR</name>
<sequence>MTITLTTMSSTLGVKYVVVLHMKPLIVLRNTPIPGDQGLPTSNQNPLKSRYLKESRPKVVFGDDSSGDTEGYGSINCNGITFTRVAYVNGLKHNLISIIQLCDANYKVLFTKTQGTIYNQNDEVVLIAPRRRDVYVIDMSSFNKESNAYFYAKASSSVNWLWHKRLSHLNFKNINNLAKHNLVSGLPSLTFFKDKNYSAYEKGKHHSASFKTKRSFSINKSIIVKRHGKTSYDVLRGRSPDISYFYVFGCPVHIHNHKDPLGKFDEKADDGFFLGYSPVVKAFRVFNIRSQEMEETLHVTFSEDDEAISQSNTKGDAINFNENRSFPDDEFLEPRSVVTQCPGNIDDVQPSLTICPSAEIILQTPVPQDRWSREKHIELVNIIGEPLAGITTKSRIRDSDAASASKCLYVNVLSEMEPKKLVKALEEEEWIIAMQEELNQFERNKGYNQHEGIDYEEIFIPVARLEAIRIFLAYTAYMGFMVYQMDVKSAFLNGKILKEVYVQQPPGFERSEYPNHVCTIDNTLFTYKTKSDVMIVHIYVDDIIFGSTSLELSKQFGKLMIKKYEMSMMGELTYFMGFQIKQNFKGIFICQEKYVKDLLKKYDLADCASVKCPMLPSNNLGPDESGVFVNKTLFRGMIGSLMYLTASRHDIKFFTCLCARYQANTKESHLVAVKRIFRYLKGTPNISLWYPKGSDFDLKAYSDSDYAGSKVFKKANAEGEKWEKNNPAKEKDAQRPDQTKGEQISGANIADIVQGEQPSAQVIINKEKALVVHNSEEKKKGTVSMENDSDDDDLDKNPLSKRFKIMTPNPNPIPLNTFLPKHLLKPEE</sequence>
<evidence type="ECO:0000313" key="5">
    <source>
        <dbReference type="EMBL" id="GJT14042.1"/>
    </source>
</evidence>
<feature type="domain" description="Reverse transcriptase Ty1/copia-type" evidence="2">
    <location>
        <begin position="529"/>
        <end position="615"/>
    </location>
</feature>
<feature type="domain" description="Retroviral polymerase SH3-like" evidence="4">
    <location>
        <begin position="250"/>
        <end position="309"/>
    </location>
</feature>
<dbReference type="InterPro" id="IPR043502">
    <property type="entry name" value="DNA/RNA_pol_sf"/>
</dbReference>
<feature type="region of interest" description="Disordered" evidence="1">
    <location>
        <begin position="718"/>
        <end position="744"/>
    </location>
</feature>
<dbReference type="Pfam" id="PF07727">
    <property type="entry name" value="RVT_2"/>
    <property type="match status" value="2"/>
</dbReference>
<dbReference type="Proteomes" id="UP001151760">
    <property type="component" value="Unassembled WGS sequence"/>
</dbReference>
<feature type="region of interest" description="Disordered" evidence="1">
    <location>
        <begin position="774"/>
        <end position="828"/>
    </location>
</feature>
<comment type="caution">
    <text evidence="5">The sequence shown here is derived from an EMBL/GenBank/DDBJ whole genome shotgun (WGS) entry which is preliminary data.</text>
</comment>
<dbReference type="EMBL" id="BQNB010013279">
    <property type="protein sequence ID" value="GJT14042.1"/>
    <property type="molecule type" value="Genomic_DNA"/>
</dbReference>
<dbReference type="Pfam" id="PF13976">
    <property type="entry name" value="gag_pre-integrs"/>
    <property type="match status" value="1"/>
</dbReference>
<dbReference type="InterPro" id="IPR057670">
    <property type="entry name" value="SH3_retrovirus"/>
</dbReference>
<feature type="compositionally biased region" description="Basic and acidic residues" evidence="1">
    <location>
        <begin position="718"/>
        <end position="740"/>
    </location>
</feature>
<dbReference type="InterPro" id="IPR013103">
    <property type="entry name" value="RVT_2"/>
</dbReference>
<proteinExistence type="predicted"/>
<keyword evidence="6" id="KW-1185">Reference proteome</keyword>
<evidence type="ECO:0000256" key="1">
    <source>
        <dbReference type="SAM" id="MobiDB-lite"/>
    </source>
</evidence>
<dbReference type="Pfam" id="PF25597">
    <property type="entry name" value="SH3_retrovirus"/>
    <property type="match status" value="1"/>
</dbReference>
<dbReference type="PANTHER" id="PTHR11439">
    <property type="entry name" value="GAG-POL-RELATED RETROTRANSPOSON"/>
    <property type="match status" value="1"/>
</dbReference>
<evidence type="ECO:0000259" key="3">
    <source>
        <dbReference type="Pfam" id="PF13976"/>
    </source>
</evidence>
<evidence type="ECO:0000259" key="4">
    <source>
        <dbReference type="Pfam" id="PF25597"/>
    </source>
</evidence>
<dbReference type="PANTHER" id="PTHR11439:SF495">
    <property type="entry name" value="REVERSE TRANSCRIPTASE, RNA-DEPENDENT DNA POLYMERASE-RELATED"/>
    <property type="match status" value="1"/>
</dbReference>
<gene>
    <name evidence="5" type="ORF">Tco_0861084</name>
</gene>
<reference evidence="5" key="2">
    <citation type="submission" date="2022-01" db="EMBL/GenBank/DDBJ databases">
        <authorList>
            <person name="Yamashiro T."/>
            <person name="Shiraishi A."/>
            <person name="Satake H."/>
            <person name="Nakayama K."/>
        </authorList>
    </citation>
    <scope>NUCLEOTIDE SEQUENCE</scope>
</reference>
<organism evidence="5 6">
    <name type="scientific">Tanacetum coccineum</name>
    <dbReference type="NCBI Taxonomy" id="301880"/>
    <lineage>
        <taxon>Eukaryota</taxon>
        <taxon>Viridiplantae</taxon>
        <taxon>Streptophyta</taxon>
        <taxon>Embryophyta</taxon>
        <taxon>Tracheophyta</taxon>
        <taxon>Spermatophyta</taxon>
        <taxon>Magnoliopsida</taxon>
        <taxon>eudicotyledons</taxon>
        <taxon>Gunneridae</taxon>
        <taxon>Pentapetalae</taxon>
        <taxon>asterids</taxon>
        <taxon>campanulids</taxon>
        <taxon>Asterales</taxon>
        <taxon>Asteraceae</taxon>
        <taxon>Asteroideae</taxon>
        <taxon>Anthemideae</taxon>
        <taxon>Anthemidinae</taxon>
        <taxon>Tanacetum</taxon>
    </lineage>
</organism>
<feature type="domain" description="Reverse transcriptase Ty1/copia-type" evidence="2">
    <location>
        <begin position="445"/>
        <end position="528"/>
    </location>
</feature>
<accession>A0ABQ5BIZ4</accession>